<evidence type="ECO:0000256" key="4">
    <source>
        <dbReference type="ARBA" id="ARBA00022842"/>
    </source>
</evidence>
<evidence type="ECO:0000256" key="8">
    <source>
        <dbReference type="HAMAP-Rule" id="MF_00952"/>
    </source>
</evidence>
<feature type="active site" description="O-(5'-phospho-DNA)-tyrosine intermediate" evidence="8">
    <location>
        <position position="324"/>
    </location>
</feature>
<dbReference type="PROSITE" id="PS52039">
    <property type="entry name" value="TOPO_IA_2"/>
    <property type="match status" value="1"/>
</dbReference>
<dbReference type="CDD" id="cd03363">
    <property type="entry name" value="TOPRIM_TopoIA_TopoI"/>
    <property type="match status" value="1"/>
</dbReference>
<dbReference type="CDD" id="cd00186">
    <property type="entry name" value="TOP1Ac"/>
    <property type="match status" value="1"/>
</dbReference>
<dbReference type="GO" id="GO:0046872">
    <property type="term" value="F:metal ion binding"/>
    <property type="evidence" value="ECO:0007669"/>
    <property type="project" value="UniProtKB-KW"/>
</dbReference>
<protein>
    <recommendedName>
        <fullName evidence="8">DNA topoisomerase 1</fullName>
        <ecNumber evidence="8">5.6.2.1</ecNumber>
    </recommendedName>
    <alternativeName>
        <fullName evidence="8">DNA topoisomerase I</fullName>
    </alternativeName>
</protein>
<evidence type="ECO:0000256" key="9">
    <source>
        <dbReference type="SAM" id="MobiDB-lite"/>
    </source>
</evidence>
<dbReference type="InterPro" id="IPR006171">
    <property type="entry name" value="TOPRIM_dom"/>
</dbReference>
<evidence type="ECO:0000256" key="6">
    <source>
        <dbReference type="ARBA" id="ARBA00023125"/>
    </source>
</evidence>
<dbReference type="AlphaFoldDB" id="A0A060JKQ3"/>
<dbReference type="Gene3D" id="1.10.460.10">
    <property type="entry name" value="Topoisomerase I, domain 2"/>
    <property type="match status" value="1"/>
</dbReference>
<proteinExistence type="inferred from homology"/>
<dbReference type="InterPro" id="IPR023406">
    <property type="entry name" value="Topo_IA_AS"/>
</dbReference>
<feature type="site" description="Interaction with DNA" evidence="8">
    <location>
        <position position="154"/>
    </location>
</feature>
<feature type="site" description="Interaction with DNA" evidence="8">
    <location>
        <position position="326"/>
    </location>
</feature>
<keyword evidence="7 8" id="KW-0413">Isomerase</keyword>
<comment type="function">
    <text evidence="8">Releases the supercoiling and torsional tension of DNA, which is introduced during the DNA replication and transcription, by transiently cleaving and rejoining one strand of the DNA duplex. Introduces a single-strand break via transesterification at a target site in duplex DNA. The scissile phosphodiester is attacked by the catalytic tyrosine of the enzyme, resulting in the formation of a DNA-(5'-phosphotyrosyl)-enzyme intermediate and the expulsion of a 3'-OH DNA strand. The free DNA strand then undergoes passage around the unbroken strand, thus removing DNA supercoils. Finally, in the religation step, the DNA 3'-OH attacks the covalent intermediate to expel the active-site tyrosine and restore the DNA phosphodiester backbone.</text>
</comment>
<dbReference type="Proteomes" id="UP000067708">
    <property type="component" value="Chromosome"/>
</dbReference>
<comment type="subunit">
    <text evidence="8">Monomer.</text>
</comment>
<dbReference type="eggNOG" id="COG0550">
    <property type="taxonomic scope" value="Bacteria"/>
</dbReference>
<feature type="site" description="Interaction with DNA" evidence="8">
    <location>
        <position position="162"/>
    </location>
</feature>
<dbReference type="InterPro" id="IPR034149">
    <property type="entry name" value="TOPRIM_TopoI"/>
</dbReference>
<evidence type="ECO:0000256" key="3">
    <source>
        <dbReference type="ARBA" id="ARBA00022723"/>
    </source>
</evidence>
<feature type="region of interest" description="Disordered" evidence="9">
    <location>
        <begin position="453"/>
        <end position="473"/>
    </location>
</feature>
<dbReference type="EC" id="5.6.2.1" evidence="8"/>
<feature type="site" description="Interaction with DNA" evidence="8">
    <location>
        <position position="35"/>
    </location>
</feature>
<dbReference type="SMART" id="SM00436">
    <property type="entry name" value="TOP1Bc"/>
    <property type="match status" value="1"/>
</dbReference>
<evidence type="ECO:0000259" key="11">
    <source>
        <dbReference type="PROSITE" id="PS52039"/>
    </source>
</evidence>
<keyword evidence="13" id="KW-1185">Reference proteome</keyword>
<dbReference type="GO" id="GO:0003677">
    <property type="term" value="F:DNA binding"/>
    <property type="evidence" value="ECO:0007669"/>
    <property type="project" value="UniProtKB-KW"/>
</dbReference>
<dbReference type="InterPro" id="IPR013497">
    <property type="entry name" value="Topo_IA_cen"/>
</dbReference>
<name>A0A060JKQ3_9MICO</name>
<dbReference type="InterPro" id="IPR013824">
    <property type="entry name" value="Topo_IA_cen_sub1"/>
</dbReference>
<feature type="region of interest" description="Interaction with DNA" evidence="8">
    <location>
        <begin position="177"/>
        <end position="182"/>
    </location>
</feature>
<dbReference type="InterPro" id="IPR003601">
    <property type="entry name" value="Topo_IA_2"/>
</dbReference>
<dbReference type="InterPro" id="IPR028612">
    <property type="entry name" value="Topoisom_1_IA"/>
</dbReference>
<evidence type="ECO:0000259" key="10">
    <source>
        <dbReference type="PROSITE" id="PS50880"/>
    </source>
</evidence>
<dbReference type="PRINTS" id="PR00417">
    <property type="entry name" value="PRTPISMRASEI"/>
</dbReference>
<sequence length="897" mass="98510">MAGSHKLVIVESPAKAKTISKYLGNDYEVLASIGHIRDLVDPKNLPAEKKVGSLKKFSIDIENDFEPYYAISAGKNKTVTDLKKALAGADELFLATDEDREGEAIAWHLLQVLKPKVPVKRMVFHEITKEAIQAALEHTREVDNNLVQAQETRRVVDRLYGYEISPILWRKINRGLSAGRVQSPAMRLVVERERERMAFVSASYHDVEATFDSQVAGEPQFVAKLQSVAGKRIATGQSFDDKGKLTADVILLDQQQADALAEATRSGKANIEVVSVESKPSTRRPAAPFTTSTLQQEASRKLRMSAKQTMDTAQGLYQEGHITYMRTDSPTLSTQAINAAREQAKEMFGADMVPDAPRIYQGKSKNAQEAHEAIRPAGEKFVHPSELSRVLSGRAYDLYDLIWKRTVASQMMDAKVSTTTAKIQVSPLADGTNAEFTASGTVVTFRGFMAAYEESTDEPREEESEEKESKLPNLSVGQKLKAVDVVAKDHQTSPPPRYTEASLVKALEEDGIGRPSTYAAILSTIINKGYVTKRGQALVPAWIAFTITRFLEENFGNLVDYAFTAQMEEDLDKIAAGELDRSTWLKKFYFGDDGKVMGLKPTVENLGDSDPRAINSIEIKEGVTLRTGKYGPYIEIFGEPTAEGHDENGRRIVNIPEGLAPDELTPEKAQELIDAPIITDRVMGVDPATGFDILFKDGRYGPYVMLDDEHAPKPKTASLFKSMSPETFTLEQAIKLLSLPRVIGQDPETGTDITAQNGKFGPYLLKGKESRSLQTEDQIFDLDLAGALEIFAQPKYGGRRTAATPLKEFGEDPASGLAVVAKSGQFGLYVTDGAVNATVPKDENLEEMTPDTAFELLAIRREKLGLEPGEAPAKAGKPKKKIASTTKVVKAGTRKKK</sequence>
<dbReference type="GO" id="GO:0003917">
    <property type="term" value="F:DNA topoisomerase type I (single strand cut, ATP-independent) activity"/>
    <property type="evidence" value="ECO:0007669"/>
    <property type="project" value="UniProtKB-UniRule"/>
</dbReference>
<dbReference type="PROSITE" id="PS00396">
    <property type="entry name" value="TOPO_IA_1"/>
    <property type="match status" value="1"/>
</dbReference>
<feature type="domain" description="Toprim" evidence="10">
    <location>
        <begin position="5"/>
        <end position="128"/>
    </location>
</feature>
<dbReference type="InterPro" id="IPR023405">
    <property type="entry name" value="Topo_IA_core_domain"/>
</dbReference>
<evidence type="ECO:0000256" key="1">
    <source>
        <dbReference type="ARBA" id="ARBA00000213"/>
    </source>
</evidence>
<dbReference type="PATRIC" id="fig|529884.3.peg.310"/>
<dbReference type="Pfam" id="PF01751">
    <property type="entry name" value="Toprim"/>
    <property type="match status" value="1"/>
</dbReference>
<organism evidence="12 13">
    <name type="scientific">Rhodoluna lacicola</name>
    <dbReference type="NCBI Taxonomy" id="529884"/>
    <lineage>
        <taxon>Bacteria</taxon>
        <taxon>Bacillati</taxon>
        <taxon>Actinomycetota</taxon>
        <taxon>Actinomycetes</taxon>
        <taxon>Micrococcales</taxon>
        <taxon>Microbacteriaceae</taxon>
        <taxon>Luna cluster</taxon>
        <taxon>Luna-1 subcluster</taxon>
        <taxon>Rhodoluna</taxon>
    </lineage>
</organism>
<feature type="site" description="Interaction with DNA" evidence="8">
    <location>
        <position position="153"/>
    </location>
</feature>
<feature type="site" description="Interaction with DNA" evidence="8">
    <location>
        <position position="169"/>
    </location>
</feature>
<dbReference type="PROSITE" id="PS50880">
    <property type="entry name" value="TOPRIM"/>
    <property type="match status" value="1"/>
</dbReference>
<dbReference type="KEGG" id="rla:Rhola_00003260"/>
<dbReference type="PANTHER" id="PTHR42785:SF1">
    <property type="entry name" value="DNA TOPOISOMERASE"/>
    <property type="match status" value="1"/>
</dbReference>
<dbReference type="InterPro" id="IPR013826">
    <property type="entry name" value="Topo_IA_cen_sub3"/>
</dbReference>
<keyword evidence="3" id="KW-0479">Metal-binding</keyword>
<reference evidence="12 13" key="1">
    <citation type="journal article" date="2014" name="Int. J. Syst. Evol. Microbiol.">
        <title>Rhodoluna lacicola gen. nov., sp. nov., a planktonic freshwater bacterium with stream-lined genome.</title>
        <authorList>
            <person name="Hahn M."/>
            <person name="Schmidt J."/>
            <person name="Taipale S.J."/>
            <person name="Doolittle W.F."/>
            <person name="Koll U."/>
        </authorList>
    </citation>
    <scope>NUCLEOTIDE SEQUENCE [LARGE SCALE GENOMIC DNA]</scope>
    <source>
        <strain evidence="12 13">MWH-Ta8</strain>
    </source>
</reference>
<comment type="catalytic activity">
    <reaction evidence="1 8">
        <text>ATP-independent breakage of single-stranded DNA, followed by passage and rejoining.</text>
        <dbReference type="EC" id="5.6.2.1"/>
    </reaction>
</comment>
<dbReference type="SMART" id="SM00437">
    <property type="entry name" value="TOP1Ac"/>
    <property type="match status" value="1"/>
</dbReference>
<keyword evidence="6 8" id="KW-0238">DNA-binding</keyword>
<dbReference type="Gene3D" id="1.10.290.10">
    <property type="entry name" value="Topoisomerase I, domain 4"/>
    <property type="match status" value="1"/>
</dbReference>
<dbReference type="SUPFAM" id="SSF56712">
    <property type="entry name" value="Prokaryotic type I DNA topoisomerase"/>
    <property type="match status" value="1"/>
</dbReference>
<gene>
    <name evidence="8" type="primary">topA</name>
    <name evidence="12" type="ORF">Rhola_00003260</name>
</gene>
<dbReference type="NCBIfam" id="TIGR01051">
    <property type="entry name" value="topA_bact"/>
    <property type="match status" value="1"/>
</dbReference>
<feature type="region of interest" description="Disordered" evidence="9">
    <location>
        <begin position="278"/>
        <end position="297"/>
    </location>
</feature>
<dbReference type="Gene3D" id="2.70.20.10">
    <property type="entry name" value="Topoisomerase I, domain 3"/>
    <property type="match status" value="1"/>
</dbReference>
<dbReference type="OrthoDB" id="9804262at2"/>
<dbReference type="HOGENOM" id="CLU_002929_2_0_11"/>
<feature type="site" description="Interaction with DNA" evidence="8">
    <location>
        <position position="157"/>
    </location>
</feature>
<feature type="compositionally biased region" description="Acidic residues" evidence="9">
    <location>
        <begin position="454"/>
        <end position="466"/>
    </location>
</feature>
<dbReference type="InterPro" id="IPR000380">
    <property type="entry name" value="Topo_IA"/>
</dbReference>
<dbReference type="GO" id="GO:0006265">
    <property type="term" value="P:DNA topological change"/>
    <property type="evidence" value="ECO:0007669"/>
    <property type="project" value="UniProtKB-UniRule"/>
</dbReference>
<evidence type="ECO:0000256" key="7">
    <source>
        <dbReference type="ARBA" id="ARBA00023235"/>
    </source>
</evidence>
<keyword evidence="5 8" id="KW-0799">Topoisomerase</keyword>
<dbReference type="InterPro" id="IPR025589">
    <property type="entry name" value="Toprim_C_rpt"/>
</dbReference>
<dbReference type="HAMAP" id="MF_00952">
    <property type="entry name" value="Topoisom_1_prok"/>
    <property type="match status" value="1"/>
</dbReference>
<dbReference type="EMBL" id="CP007490">
    <property type="protein sequence ID" value="AIC47148.1"/>
    <property type="molecule type" value="Genomic_DNA"/>
</dbReference>
<dbReference type="SMART" id="SM00493">
    <property type="entry name" value="TOPRIM"/>
    <property type="match status" value="1"/>
</dbReference>
<dbReference type="PANTHER" id="PTHR42785">
    <property type="entry name" value="DNA TOPOISOMERASE, TYPE IA, CORE"/>
    <property type="match status" value="1"/>
</dbReference>
<evidence type="ECO:0000256" key="5">
    <source>
        <dbReference type="ARBA" id="ARBA00023029"/>
    </source>
</evidence>
<evidence type="ECO:0000313" key="13">
    <source>
        <dbReference type="Proteomes" id="UP000067708"/>
    </source>
</evidence>
<evidence type="ECO:0000256" key="2">
    <source>
        <dbReference type="ARBA" id="ARBA00009446"/>
    </source>
</evidence>
<comment type="caution">
    <text evidence="8">Lacks conserved residue(s) required for the propagation of feature annotation.</text>
</comment>
<dbReference type="Pfam" id="PF01131">
    <property type="entry name" value="Topoisom_bac"/>
    <property type="match status" value="1"/>
</dbReference>
<evidence type="ECO:0000313" key="12">
    <source>
        <dbReference type="EMBL" id="AIC47148.1"/>
    </source>
</evidence>
<comment type="similarity">
    <text evidence="2 8">Belongs to the type IA topoisomerase family.</text>
</comment>
<feature type="region of interest" description="Disordered" evidence="9">
    <location>
        <begin position="867"/>
        <end position="897"/>
    </location>
</feature>
<dbReference type="Gene3D" id="3.40.50.140">
    <property type="match status" value="1"/>
</dbReference>
<dbReference type="RefSeq" id="WP_038501935.1">
    <property type="nucleotide sequence ID" value="NZ_AP026911.1"/>
</dbReference>
<dbReference type="InterPro" id="IPR005733">
    <property type="entry name" value="TopoI_bac-type"/>
</dbReference>
<dbReference type="InterPro" id="IPR003602">
    <property type="entry name" value="Topo_IA_DNA-bd_dom"/>
</dbReference>
<dbReference type="Pfam" id="PF13368">
    <property type="entry name" value="Toprim_C_rpt"/>
    <property type="match status" value="4"/>
</dbReference>
<dbReference type="InterPro" id="IPR013825">
    <property type="entry name" value="Topo_IA_cen_sub2"/>
</dbReference>
<dbReference type="STRING" id="529884.Rhola_00003260"/>
<keyword evidence="4" id="KW-0460">Magnesium</keyword>
<feature type="domain" description="Topo IA-type catalytic" evidence="11">
    <location>
        <begin position="143"/>
        <end position="597"/>
    </location>
</feature>
<accession>A0A060JKQ3</accession>